<gene>
    <name evidence="3" type="ORF">U0C82_01235</name>
</gene>
<organism evidence="3 4">
    <name type="scientific">Fulvimarina uroteuthidis</name>
    <dbReference type="NCBI Taxonomy" id="3098149"/>
    <lineage>
        <taxon>Bacteria</taxon>
        <taxon>Pseudomonadati</taxon>
        <taxon>Pseudomonadota</taxon>
        <taxon>Alphaproteobacteria</taxon>
        <taxon>Hyphomicrobiales</taxon>
        <taxon>Aurantimonadaceae</taxon>
        <taxon>Fulvimarina</taxon>
    </lineage>
</organism>
<protein>
    <submittedName>
        <fullName evidence="3">Terminase TerL endonuclease subunit</fullName>
    </submittedName>
</protein>
<keyword evidence="3" id="KW-0378">Hydrolase</keyword>
<dbReference type="Gene3D" id="3.40.50.300">
    <property type="entry name" value="P-loop containing nucleotide triphosphate hydrolases"/>
    <property type="match status" value="1"/>
</dbReference>
<reference evidence="3 4" key="1">
    <citation type="submission" date="2023-12" db="EMBL/GenBank/DDBJ databases">
        <title>Description of Novel Strain Fulvimarina sp. 2208YS6-2-32 isolated from Uroteuthis (Photololigo) edulis.</title>
        <authorList>
            <person name="Park J.-S."/>
        </authorList>
    </citation>
    <scope>NUCLEOTIDE SEQUENCE [LARGE SCALE GENOMIC DNA]</scope>
    <source>
        <strain evidence="3 4">2208YS6-2-32</strain>
    </source>
</reference>
<dbReference type="GO" id="GO:0004519">
    <property type="term" value="F:endonuclease activity"/>
    <property type="evidence" value="ECO:0007669"/>
    <property type="project" value="UniProtKB-KW"/>
</dbReference>
<dbReference type="InterPro" id="IPR005021">
    <property type="entry name" value="Terminase_largesu-like"/>
</dbReference>
<evidence type="ECO:0000313" key="3">
    <source>
        <dbReference type="EMBL" id="MDY8107769.1"/>
    </source>
</evidence>
<dbReference type="Proteomes" id="UP001294412">
    <property type="component" value="Unassembled WGS sequence"/>
</dbReference>
<dbReference type="InterPro" id="IPR046462">
    <property type="entry name" value="TerL_nuclease"/>
</dbReference>
<dbReference type="EMBL" id="JAXLPB010000001">
    <property type="protein sequence ID" value="MDY8107769.1"/>
    <property type="molecule type" value="Genomic_DNA"/>
</dbReference>
<dbReference type="PANTHER" id="PTHR41287:SF1">
    <property type="entry name" value="PROTEIN YMFN"/>
    <property type="match status" value="1"/>
</dbReference>
<evidence type="ECO:0000259" key="1">
    <source>
        <dbReference type="Pfam" id="PF03354"/>
    </source>
</evidence>
<dbReference type="Pfam" id="PF03354">
    <property type="entry name" value="TerL_ATPase"/>
    <property type="match status" value="1"/>
</dbReference>
<name>A0ABU5HYU9_9HYPH</name>
<feature type="domain" description="Terminase large subunit-like endonuclease" evidence="2">
    <location>
        <begin position="250"/>
        <end position="530"/>
    </location>
</feature>
<dbReference type="Pfam" id="PF20441">
    <property type="entry name" value="TerL_nuclease"/>
    <property type="match status" value="1"/>
</dbReference>
<accession>A0ABU5HYU9</accession>
<evidence type="ECO:0000313" key="4">
    <source>
        <dbReference type="Proteomes" id="UP001294412"/>
    </source>
</evidence>
<comment type="caution">
    <text evidence="3">The sequence shown here is derived from an EMBL/GenBank/DDBJ whole genome shotgun (WGS) entry which is preliminary data.</text>
</comment>
<proteinExistence type="predicted"/>
<keyword evidence="3" id="KW-0540">Nuclease</keyword>
<dbReference type="PANTHER" id="PTHR41287">
    <property type="match status" value="1"/>
</dbReference>
<sequence>MATTPTWINDGSEIPDPFGFGEEAVQWLRKLKHPKNPAPGHPFELSEWQERIIRKIFGPCYTEDNPELGQKKGHRIARRVCLLLPRGNRKTSLCAAISLLMLRGPARLPGTLLLSAASTADQSRELFREAALIVQHDSRLDKHMQVKTGVGSISYPKSSTLYRAVSANGPGMHGKTPYLVICDELHAWEGNAGRELWKSLDSARVKVPNSLFIVATTAGRGQENLAWEFVSRAIKVQNGEIDDPGLLPIVFAADKDDDWKDPDLWRLVNPGLSEGMVDLATFVEKAKLSETSPFDRASFLQFNLNVWQDRSTSPFVDMSVYDEGREPIGDELLDRLKSLPCFVGVDLSVSNDLTAIVAAWRDPDDEKGFIVKPWFFCPADELAGRADRDGVPYRQWAKDGLIEPTPGPVVDQDRIGGFLHELCSEFAVAEIAYDPARASLLMTKLAGEGLPVLRFDQSWRMMAPAADTLQRAIIGRNFRHGGNPILRWHFDNIAVVRDRNDNIAFHKSKSTDRIDGAIAAAMAVARAAANDTTPSIYSDPDCDPASWFEAA</sequence>
<dbReference type="RefSeq" id="WP_322185077.1">
    <property type="nucleotide sequence ID" value="NZ_JAXLPB010000001.1"/>
</dbReference>
<feature type="domain" description="Terminase large subunit-like ATPase" evidence="1">
    <location>
        <begin position="82"/>
        <end position="222"/>
    </location>
</feature>
<keyword evidence="3" id="KW-0255">Endonuclease</keyword>
<dbReference type="InterPro" id="IPR046461">
    <property type="entry name" value="TerL_ATPase"/>
</dbReference>
<keyword evidence="4" id="KW-1185">Reference proteome</keyword>
<evidence type="ECO:0000259" key="2">
    <source>
        <dbReference type="Pfam" id="PF20441"/>
    </source>
</evidence>
<dbReference type="InterPro" id="IPR027417">
    <property type="entry name" value="P-loop_NTPase"/>
</dbReference>